<evidence type="ECO:0000313" key="5">
    <source>
        <dbReference type="Proteomes" id="UP000675121"/>
    </source>
</evidence>
<evidence type="ECO:0000259" key="3">
    <source>
        <dbReference type="Pfam" id="PF00171"/>
    </source>
</evidence>
<reference evidence="4" key="1">
    <citation type="submission" date="2021-02" db="EMBL/GenBank/DDBJ databases">
        <authorList>
            <person name="Vanwijnsberghe S."/>
        </authorList>
    </citation>
    <scope>NUCLEOTIDE SEQUENCE</scope>
    <source>
        <strain evidence="4">R-70211</strain>
    </source>
</reference>
<dbReference type="Pfam" id="PF00171">
    <property type="entry name" value="Aldedh"/>
    <property type="match status" value="1"/>
</dbReference>
<dbReference type="PANTHER" id="PTHR43353">
    <property type="entry name" value="SUCCINATE-SEMIALDEHYDE DEHYDROGENASE, MITOCHONDRIAL"/>
    <property type="match status" value="1"/>
</dbReference>
<dbReference type="FunFam" id="3.40.605.10:FF:000007">
    <property type="entry name" value="NAD/NADP-dependent betaine aldehyde dehydrogenase"/>
    <property type="match status" value="1"/>
</dbReference>
<dbReference type="GO" id="GO:0004777">
    <property type="term" value="F:succinate-semialdehyde dehydrogenase (NAD+) activity"/>
    <property type="evidence" value="ECO:0007669"/>
    <property type="project" value="TreeGrafter"/>
</dbReference>
<dbReference type="PANTHER" id="PTHR43353:SF5">
    <property type="entry name" value="SUCCINATE-SEMIALDEHYDE DEHYDROGENASE, MITOCHONDRIAL"/>
    <property type="match status" value="1"/>
</dbReference>
<keyword evidence="5" id="KW-1185">Reference proteome</keyword>
<dbReference type="CDD" id="cd07103">
    <property type="entry name" value="ALDH_F5_SSADH_GabD"/>
    <property type="match status" value="1"/>
</dbReference>
<dbReference type="EMBL" id="CAJNAS010000050">
    <property type="protein sequence ID" value="CAE6968984.1"/>
    <property type="molecule type" value="Genomic_DNA"/>
</dbReference>
<dbReference type="Gene3D" id="3.40.605.10">
    <property type="entry name" value="Aldehyde Dehydrogenase, Chain A, domain 1"/>
    <property type="match status" value="1"/>
</dbReference>
<dbReference type="GO" id="GO:0018462">
    <property type="term" value="F:4-(hydroxymethyl)benzenesulfonate dehydrogenase activity"/>
    <property type="evidence" value="ECO:0007669"/>
    <property type="project" value="UniProtKB-EC"/>
</dbReference>
<dbReference type="InterPro" id="IPR050740">
    <property type="entry name" value="Aldehyde_DH_Superfamily"/>
</dbReference>
<dbReference type="AlphaFoldDB" id="A0A9N8NA06"/>
<dbReference type="InterPro" id="IPR016161">
    <property type="entry name" value="Ald_DH/histidinol_DH"/>
</dbReference>
<dbReference type="RefSeq" id="WP_201084466.1">
    <property type="nucleotide sequence ID" value="NZ_CAJNAS010000050.1"/>
</dbReference>
<dbReference type="InterPro" id="IPR015590">
    <property type="entry name" value="Aldehyde_DH_dom"/>
</dbReference>
<dbReference type="Proteomes" id="UP000675121">
    <property type="component" value="Unassembled WGS sequence"/>
</dbReference>
<accession>A0A9N8NA06</accession>
<protein>
    <submittedName>
        <fullName evidence="4">4-(Hydroxymethyl)benzenesulfonate dehydrogenase TsaD1</fullName>
        <ecNumber evidence="4">1.1.1.257</ecNumber>
    </submittedName>
</protein>
<comment type="similarity">
    <text evidence="1">Belongs to the aldehyde dehydrogenase family.</text>
</comment>
<dbReference type="GO" id="GO:0009450">
    <property type="term" value="P:gamma-aminobutyric acid catabolic process"/>
    <property type="evidence" value="ECO:0007669"/>
    <property type="project" value="TreeGrafter"/>
</dbReference>
<dbReference type="SUPFAM" id="SSF53720">
    <property type="entry name" value="ALDH-like"/>
    <property type="match status" value="1"/>
</dbReference>
<name>A0A9N8NA06_9BURK</name>
<dbReference type="EC" id="1.1.1.257" evidence="4"/>
<dbReference type="InterPro" id="IPR016162">
    <property type="entry name" value="Ald_DH_N"/>
</dbReference>
<feature type="domain" description="Aldehyde dehydrogenase" evidence="3">
    <location>
        <begin position="19"/>
        <end position="477"/>
    </location>
</feature>
<proteinExistence type="inferred from homology"/>
<comment type="caution">
    <text evidence="4">The sequence shown here is derived from an EMBL/GenBank/DDBJ whole genome shotgun (WGS) entry which is preliminary data.</text>
</comment>
<dbReference type="InterPro" id="IPR016163">
    <property type="entry name" value="Ald_DH_C"/>
</dbReference>
<sequence>MSKADAQYPEPRQFIAGQWRKAEGSCAVVHNPATGDILADVPRASQRDLDDALASSSAAFNVWRRRSAIERGAILSRAAELIRERAGELARRMTLEQGKTLAESSLEFSITAETLDWYAAEGRRAYGRVIPARQPGARQLVLPEPIGPVAAFTPWNFPAVLPARKVAAALAAGCTVVLKPSEETPASSIGLAQALADAGLPDGALNVVFGVPSEVSTHLIRSPIIRKVHFTGSTSVGRQLALLAAEGLKPCTLELGGHAPVLVFDDADLDMTVAACIQGKTRNAGQVCTSPTRFLVQRGIYDDFVRRFGKAMDGLVVGPGLDPSSQMGALANRRRLDAMEELTADAIGGGGRLVAGGHRAHGTGFFWRPSLVADVPASAKAMEIEPFGPLAFVRPFSTLEEALVEANRLPYGLAAYAFTSSAATAVAVSDELQAGGVGINSFSVSNTEAPFGGVKDSGYGAEGGPEGLQAFMHLKYVNHVT</sequence>
<evidence type="ECO:0000256" key="2">
    <source>
        <dbReference type="ARBA" id="ARBA00023002"/>
    </source>
</evidence>
<dbReference type="Gene3D" id="3.40.309.10">
    <property type="entry name" value="Aldehyde Dehydrogenase, Chain A, domain 2"/>
    <property type="match status" value="1"/>
</dbReference>
<gene>
    <name evidence="4" type="primary">tsaD1</name>
    <name evidence="4" type="ORF">R70211_07647</name>
</gene>
<evidence type="ECO:0000256" key="1">
    <source>
        <dbReference type="ARBA" id="ARBA00009986"/>
    </source>
</evidence>
<evidence type="ECO:0000313" key="4">
    <source>
        <dbReference type="EMBL" id="CAE6968984.1"/>
    </source>
</evidence>
<organism evidence="4 5">
    <name type="scientific">Paraburkholderia domus</name>
    <dbReference type="NCBI Taxonomy" id="2793075"/>
    <lineage>
        <taxon>Bacteria</taxon>
        <taxon>Pseudomonadati</taxon>
        <taxon>Pseudomonadota</taxon>
        <taxon>Betaproteobacteria</taxon>
        <taxon>Burkholderiales</taxon>
        <taxon>Burkholderiaceae</taxon>
        <taxon>Paraburkholderia</taxon>
    </lineage>
</organism>
<keyword evidence="2 4" id="KW-0560">Oxidoreductase</keyword>